<comment type="cofactor">
    <cofactor evidence="1">
        <name>Mg(2+)</name>
        <dbReference type="ChEBI" id="CHEBI:18420"/>
    </cofactor>
</comment>
<dbReference type="AlphaFoldDB" id="A0A8J8SEH1"/>
<gene>
    <name evidence="4" type="ORF">HYG85_23350</name>
</gene>
<feature type="domain" description="Nudix hydrolase" evidence="3">
    <location>
        <begin position="66"/>
        <end position="194"/>
    </location>
</feature>
<dbReference type="InterPro" id="IPR059176">
    <property type="entry name" value="UDP-X_N"/>
</dbReference>
<dbReference type="PANTHER" id="PTHR43046:SF16">
    <property type="entry name" value="ADP-RIBOSE PYROPHOSPHATASE YJHB-RELATED"/>
    <property type="match status" value="1"/>
</dbReference>
<evidence type="ECO:0000313" key="5">
    <source>
        <dbReference type="Proteomes" id="UP000677305"/>
    </source>
</evidence>
<dbReference type="GO" id="GO:0016787">
    <property type="term" value="F:hydrolase activity"/>
    <property type="evidence" value="ECO:0007669"/>
    <property type="project" value="UniProtKB-KW"/>
</dbReference>
<dbReference type="Gene3D" id="3.90.79.10">
    <property type="entry name" value="Nucleoside Triphosphate Pyrophosphohydrolase"/>
    <property type="match status" value="1"/>
</dbReference>
<organism evidence="4 5">
    <name type="scientific">Vallitalea guaymasensis</name>
    <dbReference type="NCBI Taxonomy" id="1185412"/>
    <lineage>
        <taxon>Bacteria</taxon>
        <taxon>Bacillati</taxon>
        <taxon>Bacillota</taxon>
        <taxon>Clostridia</taxon>
        <taxon>Lachnospirales</taxon>
        <taxon>Vallitaleaceae</taxon>
        <taxon>Vallitalea</taxon>
    </lineage>
</organism>
<dbReference type="KEGG" id="vgu:HYG85_23350"/>
<evidence type="ECO:0000256" key="1">
    <source>
        <dbReference type="ARBA" id="ARBA00001946"/>
    </source>
</evidence>
<reference evidence="4 5" key="1">
    <citation type="submission" date="2020-07" db="EMBL/GenBank/DDBJ databases">
        <title>Vallitalea guaymasensis genome.</title>
        <authorList>
            <person name="Postec A."/>
        </authorList>
    </citation>
    <scope>NUCLEOTIDE SEQUENCE [LARGE SCALE GENOMIC DNA]</scope>
    <source>
        <strain evidence="4 5">Ra1766G1</strain>
    </source>
</reference>
<dbReference type="SUPFAM" id="SSF55811">
    <property type="entry name" value="Nudix"/>
    <property type="match status" value="1"/>
</dbReference>
<name>A0A8J8SEH1_9FIRM</name>
<protein>
    <submittedName>
        <fullName evidence="4">NUDIX hydrolase</fullName>
    </submittedName>
</protein>
<evidence type="ECO:0000313" key="4">
    <source>
        <dbReference type="EMBL" id="QUH31704.1"/>
    </source>
</evidence>
<dbReference type="Proteomes" id="UP000677305">
    <property type="component" value="Chromosome"/>
</dbReference>
<dbReference type="PROSITE" id="PS51462">
    <property type="entry name" value="NUDIX"/>
    <property type="match status" value="1"/>
</dbReference>
<dbReference type="EMBL" id="CP058561">
    <property type="protein sequence ID" value="QUH31704.1"/>
    <property type="molecule type" value="Genomic_DNA"/>
</dbReference>
<keyword evidence="2 4" id="KW-0378">Hydrolase</keyword>
<accession>A0A8J8SEH1</accession>
<dbReference type="InterPro" id="IPR000086">
    <property type="entry name" value="NUDIX_hydrolase_dom"/>
</dbReference>
<dbReference type="PANTHER" id="PTHR43046">
    <property type="entry name" value="GDP-MANNOSE MANNOSYL HYDROLASE"/>
    <property type="match status" value="1"/>
</dbReference>
<dbReference type="RefSeq" id="WP_212691658.1">
    <property type="nucleotide sequence ID" value="NZ_CP058561.1"/>
</dbReference>
<keyword evidence="5" id="KW-1185">Reference proteome</keyword>
<dbReference type="Pfam" id="PF00293">
    <property type="entry name" value="NUDIX"/>
    <property type="match status" value="1"/>
</dbReference>
<evidence type="ECO:0000256" key="2">
    <source>
        <dbReference type="ARBA" id="ARBA00022801"/>
    </source>
</evidence>
<dbReference type="InterPro" id="IPR015797">
    <property type="entry name" value="NUDIX_hydrolase-like_dom_sf"/>
</dbReference>
<dbReference type="Gene3D" id="6.10.250.1120">
    <property type="match status" value="1"/>
</dbReference>
<sequence length="205" mass="23916">MEKQWLQWAKELQAISQSGLAYSKNEFDIERFQRIREISVEIMSEYTQISNTKIRSLFANETGYQTPKIDVRAVIFNNNKILMVKEKKDNKWSLPGGYADIDLSVSENAKKESMEEAGAVVSPKRIIAVLDRNKYVDDDYPYSIYKIFVECDYIEGEYINNIETCEAEFFDSDNLPQLSLGRNTKEQIEMCFKAREKELLEPIFD</sequence>
<dbReference type="Pfam" id="PF12535">
    <property type="entry name" value="Nudix_N"/>
    <property type="match status" value="1"/>
</dbReference>
<proteinExistence type="predicted"/>
<evidence type="ECO:0000259" key="3">
    <source>
        <dbReference type="PROSITE" id="PS51462"/>
    </source>
</evidence>